<comment type="caution">
    <text evidence="9">The sequence shown here is derived from an EMBL/GenBank/DDBJ whole genome shotgun (WGS) entry which is preliminary data.</text>
</comment>
<feature type="transmembrane region" description="Helical" evidence="7">
    <location>
        <begin position="131"/>
        <end position="155"/>
    </location>
</feature>
<dbReference type="RefSeq" id="WP_075173155.1">
    <property type="nucleotide sequence ID" value="NZ_CAXHZV010000004.1"/>
</dbReference>
<gene>
    <name evidence="9" type="ORF">Q4490_08120</name>
    <name evidence="10" type="ORF">Q8W30_07050</name>
</gene>
<comment type="subunit">
    <text evidence="7">The complex comprises the extracytoplasmic solute receptor protein and the two transmembrane proteins.</text>
</comment>
<evidence type="ECO:0000256" key="6">
    <source>
        <dbReference type="ARBA" id="ARBA00023136"/>
    </source>
</evidence>
<evidence type="ECO:0000313" key="9">
    <source>
        <dbReference type="EMBL" id="MDO6453528.1"/>
    </source>
</evidence>
<keyword evidence="3" id="KW-1003">Cell membrane</keyword>
<feature type="domain" description="Tripartite ATP-independent periplasmic transporters DctQ component" evidence="8">
    <location>
        <begin position="21"/>
        <end position="147"/>
    </location>
</feature>
<keyword evidence="4 7" id="KW-0812">Transmembrane</keyword>
<dbReference type="Pfam" id="PF04290">
    <property type="entry name" value="DctQ"/>
    <property type="match status" value="1"/>
</dbReference>
<evidence type="ECO:0000313" key="11">
    <source>
        <dbReference type="Proteomes" id="UP001169862"/>
    </source>
</evidence>
<evidence type="ECO:0000259" key="8">
    <source>
        <dbReference type="Pfam" id="PF04290"/>
    </source>
</evidence>
<dbReference type="Proteomes" id="UP001169862">
    <property type="component" value="Unassembled WGS sequence"/>
</dbReference>
<accession>A0AAW7XJH0</accession>
<dbReference type="GO" id="GO:0005886">
    <property type="term" value="C:plasma membrane"/>
    <property type="evidence" value="ECO:0007669"/>
    <property type="project" value="UniProtKB-SubCell"/>
</dbReference>
<keyword evidence="6 7" id="KW-0472">Membrane</keyword>
<dbReference type="GO" id="GO:0022857">
    <property type="term" value="F:transmembrane transporter activity"/>
    <property type="evidence" value="ECO:0007669"/>
    <property type="project" value="UniProtKB-UniRule"/>
</dbReference>
<comment type="subcellular location">
    <subcellularLocation>
        <location evidence="7">Cell inner membrane</location>
        <topology evidence="7">Multi-pass membrane protein</topology>
    </subcellularLocation>
    <subcellularLocation>
        <location evidence="1">Cell membrane</location>
        <topology evidence="1">Multi-pass membrane protein</topology>
    </subcellularLocation>
</comment>
<dbReference type="GeneID" id="89457668"/>
<evidence type="ECO:0000256" key="1">
    <source>
        <dbReference type="ARBA" id="ARBA00004651"/>
    </source>
</evidence>
<comment type="function">
    <text evidence="7">Part of the tripartite ATP-independent periplasmic (TRAP) transport system.</text>
</comment>
<organism evidence="9 11">
    <name type="scientific">Neptunomonas phycophila</name>
    <dbReference type="NCBI Taxonomy" id="1572645"/>
    <lineage>
        <taxon>Bacteria</taxon>
        <taxon>Pseudomonadati</taxon>
        <taxon>Pseudomonadota</taxon>
        <taxon>Gammaproteobacteria</taxon>
        <taxon>Oceanospirillales</taxon>
        <taxon>Oceanospirillaceae</taxon>
        <taxon>Neptunomonas</taxon>
    </lineage>
</organism>
<dbReference type="Proteomes" id="UP001177341">
    <property type="component" value="Unassembled WGS sequence"/>
</dbReference>
<evidence type="ECO:0000256" key="7">
    <source>
        <dbReference type="RuleBase" id="RU369079"/>
    </source>
</evidence>
<evidence type="ECO:0000313" key="10">
    <source>
        <dbReference type="EMBL" id="MDP2522329.1"/>
    </source>
</evidence>
<keyword evidence="2 7" id="KW-0813">Transport</keyword>
<evidence type="ECO:0000256" key="2">
    <source>
        <dbReference type="ARBA" id="ARBA00022448"/>
    </source>
</evidence>
<dbReference type="EMBL" id="JAUYVO010000004">
    <property type="protein sequence ID" value="MDP2522329.1"/>
    <property type="molecule type" value="Genomic_DNA"/>
</dbReference>
<keyword evidence="12" id="KW-1185">Reference proteome</keyword>
<feature type="transmembrane region" description="Helical" evidence="7">
    <location>
        <begin position="82"/>
        <end position="104"/>
    </location>
</feature>
<evidence type="ECO:0000313" key="12">
    <source>
        <dbReference type="Proteomes" id="UP001177341"/>
    </source>
</evidence>
<evidence type="ECO:0000256" key="3">
    <source>
        <dbReference type="ARBA" id="ARBA00022475"/>
    </source>
</evidence>
<feature type="transmembrane region" description="Helical" evidence="7">
    <location>
        <begin position="7"/>
        <end position="24"/>
    </location>
</feature>
<reference evidence="9" key="1">
    <citation type="submission" date="2023-07" db="EMBL/GenBank/DDBJ databases">
        <title>Genome content predicts the carbon catabolic preferences of heterotrophic bacteria.</title>
        <authorList>
            <person name="Gralka M."/>
        </authorList>
    </citation>
    <scope>NUCLEOTIDE SEQUENCE</scope>
    <source>
        <strain evidence="10">5G01</strain>
        <strain evidence="9">I2M16</strain>
    </source>
</reference>
<sequence>MQNRIETLLATTFGVMFLGLSLFITVEVLLRKLFGISLDGSYELGGYALAIGSTLSFTLALFGRSHIRIDIIHERLPAIAKAVLNTLSAILLASFAALMGYLAWSVIADTLDYHAVSQTPWATPLIYPQSLWYAGQAIFMIAAIYLALKACWLLLKGRTSELNEMYQPKSIKQELEEELDSLKVRTATPNTTPQEHN</sequence>
<keyword evidence="7" id="KW-0997">Cell inner membrane</keyword>
<protein>
    <recommendedName>
        <fullName evidence="7">TRAP transporter small permease protein</fullName>
    </recommendedName>
</protein>
<feature type="transmembrane region" description="Helical" evidence="7">
    <location>
        <begin position="44"/>
        <end position="62"/>
    </location>
</feature>
<comment type="similarity">
    <text evidence="7">Belongs to the TRAP transporter small permease family.</text>
</comment>
<dbReference type="InterPro" id="IPR055348">
    <property type="entry name" value="DctQ"/>
</dbReference>
<name>A0AAW7XJH0_9GAMM</name>
<evidence type="ECO:0000256" key="5">
    <source>
        <dbReference type="ARBA" id="ARBA00022989"/>
    </source>
</evidence>
<dbReference type="AlphaFoldDB" id="A0AAW7XJH0"/>
<proteinExistence type="inferred from homology"/>
<keyword evidence="5 7" id="KW-1133">Transmembrane helix</keyword>
<evidence type="ECO:0000256" key="4">
    <source>
        <dbReference type="ARBA" id="ARBA00022692"/>
    </source>
</evidence>
<dbReference type="EMBL" id="JAUOPG010000004">
    <property type="protein sequence ID" value="MDO6453528.1"/>
    <property type="molecule type" value="Genomic_DNA"/>
</dbReference>